<proteinExistence type="inferred from homology"/>
<dbReference type="GO" id="GO:0015031">
    <property type="term" value="P:protein transport"/>
    <property type="evidence" value="ECO:0007669"/>
    <property type="project" value="UniProtKB-KW"/>
</dbReference>
<evidence type="ECO:0000256" key="6">
    <source>
        <dbReference type="ARBA" id="ARBA00023034"/>
    </source>
</evidence>
<comment type="subcellular location">
    <subcellularLocation>
        <location evidence="1">Golgi apparatus</location>
        <location evidence="1">trans-Golgi network</location>
    </subcellularLocation>
</comment>
<dbReference type="Proteomes" id="UP001620645">
    <property type="component" value="Unassembled WGS sequence"/>
</dbReference>
<dbReference type="InterPro" id="IPR048361">
    <property type="entry name" value="Vps52_C"/>
</dbReference>
<evidence type="ECO:0000256" key="2">
    <source>
        <dbReference type="ARBA" id="ARBA00008180"/>
    </source>
</evidence>
<evidence type="ECO:0000313" key="9">
    <source>
        <dbReference type="EMBL" id="KAL3072657.1"/>
    </source>
</evidence>
<sequence length="692" mass="79954">MIGTKTDGVGNDSVKDFSNLDLEDEVMRQKLGNQQDIRDYLTELEGELKRAEELTIEDCIGQADRSAELAREIDECDGALESIERMLATFLDELGTISADMQHLKQQSIEINHQLHNRQRVRAELSQFVDDMVVPHTMIKTIIEREVNSCEFLEQLHELQHKLQFIKTQQFKDAKSVGDVHDVVENLKYKAMEKIREWLLLKISLFRKPLTNYQITQNALLKNRFFYEFLLANDRQVAREVKDEYVDTTSKMFFSYFKAYVSRLFKFQMVDSATKSDLLGAEDVAKHPTTISALPSLFTSGKTHQTRSRATVFSLGHRQNLLLDDLLAPLIVPHVAQENNETFQFESLFRSVQYALVDHCSHEFLFICDFFMVNGQSAVDLFTSVMGRSISLLLKTLEEKIAANFDAISLFLCICFCAKFREMMADRAVVVINGYWDALVGFLWARLDAVMTAHSDSVRAIDVRKVPVDSRPHYVCRRYAELTCSLLVCSELAYKVTDPRLQKILSRQQAEIEGLLNRLATQLKSKKERLVFQINNYDVVLTVLNERVLADSKERGSFWELQQTKMGTYVEEMLSPHFAPLIQFVNECEPLVEQNHTQLLARYTGKVIQIVRTFSAEWRRSIDAINDEILHSFTNYKNGANVLQMAFSQFISYYQRLSKVLSHEVFQNCQANEELVSYQHITETIKRYKPVF</sequence>
<dbReference type="InterPro" id="IPR007258">
    <property type="entry name" value="Vps52"/>
</dbReference>
<comment type="similarity">
    <text evidence="2">Belongs to the VPS52 family.</text>
</comment>
<feature type="domain" description="Vps52 coiled-coil" evidence="7">
    <location>
        <begin position="59"/>
        <end position="230"/>
    </location>
</feature>
<feature type="domain" description="Vps52 C-terminal" evidence="8">
    <location>
        <begin position="247"/>
        <end position="566"/>
    </location>
</feature>
<evidence type="ECO:0000313" key="10">
    <source>
        <dbReference type="Proteomes" id="UP001620645"/>
    </source>
</evidence>
<evidence type="ECO:0000259" key="7">
    <source>
        <dbReference type="Pfam" id="PF04129"/>
    </source>
</evidence>
<evidence type="ECO:0000256" key="3">
    <source>
        <dbReference type="ARBA" id="ARBA00017083"/>
    </source>
</evidence>
<organism evidence="9 10">
    <name type="scientific">Heterodera schachtii</name>
    <name type="common">Sugarbeet cyst nematode worm</name>
    <name type="synonym">Tylenchus schachtii</name>
    <dbReference type="NCBI Taxonomy" id="97005"/>
    <lineage>
        <taxon>Eukaryota</taxon>
        <taxon>Metazoa</taxon>
        <taxon>Ecdysozoa</taxon>
        <taxon>Nematoda</taxon>
        <taxon>Chromadorea</taxon>
        <taxon>Rhabditida</taxon>
        <taxon>Tylenchina</taxon>
        <taxon>Tylenchomorpha</taxon>
        <taxon>Tylenchoidea</taxon>
        <taxon>Heteroderidae</taxon>
        <taxon>Heteroderinae</taxon>
        <taxon>Heterodera</taxon>
    </lineage>
</organism>
<dbReference type="InterPro" id="IPR048319">
    <property type="entry name" value="Vps52_CC"/>
</dbReference>
<evidence type="ECO:0000259" key="8">
    <source>
        <dbReference type="Pfam" id="PF20655"/>
    </source>
</evidence>
<dbReference type="Pfam" id="PF20655">
    <property type="entry name" value="Vps52_C"/>
    <property type="match status" value="1"/>
</dbReference>
<reference evidence="9 10" key="1">
    <citation type="submission" date="2024-10" db="EMBL/GenBank/DDBJ databases">
        <authorList>
            <person name="Kim D."/>
        </authorList>
    </citation>
    <scope>NUCLEOTIDE SEQUENCE [LARGE SCALE GENOMIC DNA]</scope>
    <source>
        <strain evidence="9">Taebaek</strain>
    </source>
</reference>
<keyword evidence="6" id="KW-0333">Golgi apparatus</keyword>
<dbReference type="GO" id="GO:0005794">
    <property type="term" value="C:Golgi apparatus"/>
    <property type="evidence" value="ECO:0007669"/>
    <property type="project" value="UniProtKB-SubCell"/>
</dbReference>
<dbReference type="AlphaFoldDB" id="A0ABD2I0Z3"/>
<evidence type="ECO:0000256" key="5">
    <source>
        <dbReference type="ARBA" id="ARBA00022927"/>
    </source>
</evidence>
<protein>
    <recommendedName>
        <fullName evidence="3">Vacuolar protein sorting-associated protein 52 homolog</fullName>
    </recommendedName>
</protein>
<name>A0ABD2I0Z3_HETSC</name>
<dbReference type="PANTHER" id="PTHR14190:SF7">
    <property type="entry name" value="VACUOLAR PROTEIN SORTING-ASSOCIATED PROTEIN 52 HOMOLOG"/>
    <property type="match status" value="1"/>
</dbReference>
<evidence type="ECO:0000256" key="4">
    <source>
        <dbReference type="ARBA" id="ARBA00022448"/>
    </source>
</evidence>
<dbReference type="Pfam" id="PF04129">
    <property type="entry name" value="Vps52_CC"/>
    <property type="match status" value="1"/>
</dbReference>
<keyword evidence="5" id="KW-0653">Protein transport</keyword>
<accession>A0ABD2I0Z3</accession>
<dbReference type="EMBL" id="JBICCN010000373">
    <property type="protein sequence ID" value="KAL3072657.1"/>
    <property type="molecule type" value="Genomic_DNA"/>
</dbReference>
<keyword evidence="10" id="KW-1185">Reference proteome</keyword>
<dbReference type="PANTHER" id="PTHR14190">
    <property type="entry name" value="SUPPRESSOR OF ACTIN MUTATIONS 2/VACUOLAR PROTEIN SORTING 52"/>
    <property type="match status" value="1"/>
</dbReference>
<gene>
    <name evidence="9" type="ORF">niasHS_017631</name>
</gene>
<comment type="caution">
    <text evidence="9">The sequence shown here is derived from an EMBL/GenBank/DDBJ whole genome shotgun (WGS) entry which is preliminary data.</text>
</comment>
<keyword evidence="4" id="KW-0813">Transport</keyword>
<evidence type="ECO:0000256" key="1">
    <source>
        <dbReference type="ARBA" id="ARBA00004601"/>
    </source>
</evidence>